<dbReference type="PANTHER" id="PTHR10177">
    <property type="entry name" value="CYCLINS"/>
    <property type="match status" value="1"/>
</dbReference>
<dbReference type="Proteomes" id="UP000236333">
    <property type="component" value="Unassembled WGS sequence"/>
</dbReference>
<dbReference type="Pfam" id="PF00134">
    <property type="entry name" value="Cyclin_N"/>
    <property type="match status" value="1"/>
</dbReference>
<keyword evidence="1" id="KW-0132">Cell division</keyword>
<feature type="region of interest" description="Disordered" evidence="4">
    <location>
        <begin position="100"/>
        <end position="120"/>
    </location>
</feature>
<proteinExistence type="inferred from homology"/>
<dbReference type="InterPro" id="IPR006671">
    <property type="entry name" value="Cyclin_N"/>
</dbReference>
<evidence type="ECO:0000256" key="3">
    <source>
        <dbReference type="RuleBase" id="RU000383"/>
    </source>
</evidence>
<dbReference type="InterPro" id="IPR013763">
    <property type="entry name" value="Cyclin-like_dom"/>
</dbReference>
<evidence type="ECO:0000259" key="5">
    <source>
        <dbReference type="SMART" id="SM00385"/>
    </source>
</evidence>
<dbReference type="EMBL" id="PGGS01000221">
    <property type="protein sequence ID" value="PNH06678.1"/>
    <property type="molecule type" value="Genomic_DNA"/>
</dbReference>
<feature type="domain" description="Cyclin-like" evidence="5">
    <location>
        <begin position="135"/>
        <end position="220"/>
    </location>
</feature>
<dbReference type="GO" id="GO:0051301">
    <property type="term" value="P:cell division"/>
    <property type="evidence" value="ECO:0007669"/>
    <property type="project" value="UniProtKB-KW"/>
</dbReference>
<dbReference type="Gene3D" id="1.10.472.10">
    <property type="entry name" value="Cyclin-like"/>
    <property type="match status" value="1"/>
</dbReference>
<organism evidence="6 7">
    <name type="scientific">Tetrabaena socialis</name>
    <dbReference type="NCBI Taxonomy" id="47790"/>
    <lineage>
        <taxon>Eukaryota</taxon>
        <taxon>Viridiplantae</taxon>
        <taxon>Chlorophyta</taxon>
        <taxon>core chlorophytes</taxon>
        <taxon>Chlorophyceae</taxon>
        <taxon>CS clade</taxon>
        <taxon>Chlamydomonadales</taxon>
        <taxon>Tetrabaenaceae</taxon>
        <taxon>Tetrabaena</taxon>
    </lineage>
</organism>
<keyword evidence="3" id="KW-0195">Cyclin</keyword>
<dbReference type="SMART" id="SM00385">
    <property type="entry name" value="CYCLIN"/>
    <property type="match status" value="1"/>
</dbReference>
<dbReference type="AlphaFoldDB" id="A0A2J8A2G5"/>
<sequence>MDATMMSDTIADTSLAPAIPEDSDEFCECGVDADADYELSSDDLSRDPSSDFNHDDEEDTGAFGDLAEFGGRARLDMLSRRPCAALGDAEMRSAIRQHLNEQEDARSGQGGRVGDAIGMQPPSVLPPAHRARLVGWMHEVCQALGLQMPSLFAATSILDRFTATARPVPPEGLLQLLALACMSIAVKYEEVGCVPPRVWLGLAVEPRTQEPLYQEASLLEAACQPLSPSALALACLVRAECLTAGPEAGAAATAAVLCAAGLSLQQLAPELRAAEAAVARRCERHIKGTT</sequence>
<keyword evidence="7" id="KW-1185">Reference proteome</keyword>
<evidence type="ECO:0000256" key="2">
    <source>
        <dbReference type="ARBA" id="ARBA00023306"/>
    </source>
</evidence>
<evidence type="ECO:0000313" key="7">
    <source>
        <dbReference type="Proteomes" id="UP000236333"/>
    </source>
</evidence>
<dbReference type="SUPFAM" id="SSF47954">
    <property type="entry name" value="Cyclin-like"/>
    <property type="match status" value="1"/>
</dbReference>
<comment type="caution">
    <text evidence="6">The sequence shown here is derived from an EMBL/GenBank/DDBJ whole genome shotgun (WGS) entry which is preliminary data.</text>
</comment>
<accession>A0A2J8A2G5</accession>
<protein>
    <submittedName>
        <fullName evidence="6">Cyclin-D1-3</fullName>
    </submittedName>
</protein>
<evidence type="ECO:0000256" key="1">
    <source>
        <dbReference type="ARBA" id="ARBA00022618"/>
    </source>
</evidence>
<feature type="region of interest" description="Disordered" evidence="4">
    <location>
        <begin position="38"/>
        <end position="64"/>
    </location>
</feature>
<dbReference type="InterPro" id="IPR036915">
    <property type="entry name" value="Cyclin-like_sf"/>
</dbReference>
<name>A0A2J8A2G5_9CHLO</name>
<dbReference type="OrthoDB" id="2013528at2759"/>
<comment type="similarity">
    <text evidence="3">Belongs to the cyclin family.</text>
</comment>
<dbReference type="InterPro" id="IPR039361">
    <property type="entry name" value="Cyclin"/>
</dbReference>
<feature type="compositionally biased region" description="Basic and acidic residues" evidence="4">
    <location>
        <begin position="43"/>
        <end position="53"/>
    </location>
</feature>
<gene>
    <name evidence="6" type="primary">CYCD-1_3</name>
    <name evidence="6" type="ORF">TSOC_006929</name>
</gene>
<evidence type="ECO:0000256" key="4">
    <source>
        <dbReference type="SAM" id="MobiDB-lite"/>
    </source>
</evidence>
<keyword evidence="2" id="KW-0131">Cell cycle</keyword>
<reference evidence="6 7" key="1">
    <citation type="journal article" date="2017" name="Mol. Biol. Evol.">
        <title>The 4-celled Tetrabaena socialis nuclear genome reveals the essential components for genetic control of cell number at the origin of multicellularity in the volvocine lineage.</title>
        <authorList>
            <person name="Featherston J."/>
            <person name="Arakaki Y."/>
            <person name="Hanschen E.R."/>
            <person name="Ferris P.J."/>
            <person name="Michod R.E."/>
            <person name="Olson B.J.S.C."/>
            <person name="Nozaki H."/>
            <person name="Durand P.M."/>
        </authorList>
    </citation>
    <scope>NUCLEOTIDE SEQUENCE [LARGE SCALE GENOMIC DNA]</scope>
    <source>
        <strain evidence="6 7">NIES-571</strain>
    </source>
</reference>
<evidence type="ECO:0000313" key="6">
    <source>
        <dbReference type="EMBL" id="PNH06678.1"/>
    </source>
</evidence>